<evidence type="ECO:0000313" key="3">
    <source>
        <dbReference type="EMBL" id="CAA6811112.1"/>
    </source>
</evidence>
<reference evidence="3" key="1">
    <citation type="submission" date="2020-01" db="EMBL/GenBank/DDBJ databases">
        <authorList>
            <person name="Meier V. D."/>
            <person name="Meier V D."/>
        </authorList>
    </citation>
    <scope>NUCLEOTIDE SEQUENCE</scope>
    <source>
        <strain evidence="3">HLG_WM_MAG_08</strain>
    </source>
</reference>
<dbReference type="PANTHER" id="PTHR42709">
    <property type="entry name" value="ALKALINE PHOSPHATASE LIKE PROTEIN"/>
    <property type="match status" value="1"/>
</dbReference>
<keyword evidence="1" id="KW-1133">Transmembrane helix</keyword>
<gene>
    <name evidence="3" type="ORF">HELGO_WM37507</name>
</gene>
<dbReference type="InterPro" id="IPR051311">
    <property type="entry name" value="DedA_domain"/>
</dbReference>
<evidence type="ECO:0000259" key="2">
    <source>
        <dbReference type="Pfam" id="PF09335"/>
    </source>
</evidence>
<accession>A0A6S6SY48</accession>
<dbReference type="AlphaFoldDB" id="A0A6S6SY48"/>
<feature type="transmembrane region" description="Helical" evidence="1">
    <location>
        <begin position="171"/>
        <end position="190"/>
    </location>
</feature>
<dbReference type="PANTHER" id="PTHR42709:SF11">
    <property type="entry name" value="DEDA FAMILY PROTEIN"/>
    <property type="match status" value="1"/>
</dbReference>
<feature type="transmembrane region" description="Helical" evidence="1">
    <location>
        <begin position="57"/>
        <end position="80"/>
    </location>
</feature>
<sequence>MKLFSILYNKVLNWAKHPKAPWYLGSLSFAESSFFPIPPDVMLMPMVMANPSRWSWFATLTTLTSVLGGIFGYVIGFFAFETLEPLIIQWGYGEKLAIAESWFSEWGIWVIFAAGFSPIPYKLFTITAGALSMALVPFIVASIIGRGARFFIVSALLAWAGPKMEPVIRRYIEWLGWFVVGALVFIVLLTQV</sequence>
<keyword evidence="3" id="KW-0449">Lipoprotein</keyword>
<dbReference type="GO" id="GO:0005886">
    <property type="term" value="C:plasma membrane"/>
    <property type="evidence" value="ECO:0007669"/>
    <property type="project" value="UniProtKB-ARBA"/>
</dbReference>
<feature type="domain" description="VTT" evidence="2">
    <location>
        <begin position="37"/>
        <end position="156"/>
    </location>
</feature>
<keyword evidence="1" id="KW-0812">Transmembrane</keyword>
<protein>
    <submittedName>
        <fullName evidence="3">FIG139438: lipoprotein B</fullName>
    </submittedName>
</protein>
<dbReference type="Pfam" id="PF09335">
    <property type="entry name" value="VTT_dom"/>
    <property type="match status" value="1"/>
</dbReference>
<feature type="transmembrane region" description="Helical" evidence="1">
    <location>
        <begin position="133"/>
        <end position="159"/>
    </location>
</feature>
<dbReference type="EMBL" id="CACVAV010000178">
    <property type="protein sequence ID" value="CAA6811112.1"/>
    <property type="molecule type" value="Genomic_DNA"/>
</dbReference>
<keyword evidence="1" id="KW-0472">Membrane</keyword>
<evidence type="ECO:0000256" key="1">
    <source>
        <dbReference type="SAM" id="Phobius"/>
    </source>
</evidence>
<proteinExistence type="predicted"/>
<organism evidence="3">
    <name type="scientific">uncultured Thiotrichaceae bacterium</name>
    <dbReference type="NCBI Taxonomy" id="298394"/>
    <lineage>
        <taxon>Bacteria</taxon>
        <taxon>Pseudomonadati</taxon>
        <taxon>Pseudomonadota</taxon>
        <taxon>Gammaproteobacteria</taxon>
        <taxon>Thiotrichales</taxon>
        <taxon>Thiotrichaceae</taxon>
        <taxon>environmental samples</taxon>
    </lineage>
</organism>
<dbReference type="InterPro" id="IPR032816">
    <property type="entry name" value="VTT_dom"/>
</dbReference>
<name>A0A6S6SY48_9GAMM</name>